<name>A0AC60A5D0_RANTA</name>
<sequence length="100" mass="10877">MKRCGSTQLECRCLQEAFTPCPALRSARISQGSPPVGHTSCGQLWVQSLPQRTWVLLPHIPEPGMGSAQGHMTTNPLSQQRGLFFCLSGCKFQLSQSSSS</sequence>
<protein>
    <submittedName>
        <fullName evidence="1">Uncharacterized protein</fullName>
    </submittedName>
</protein>
<gene>
    <name evidence="1" type="ORF">MRATA1EN22A_LOCUS27106</name>
</gene>
<organism evidence="1 2">
    <name type="scientific">Rangifer tarandus platyrhynchus</name>
    <name type="common">Svalbard reindeer</name>
    <dbReference type="NCBI Taxonomy" id="3082113"/>
    <lineage>
        <taxon>Eukaryota</taxon>
        <taxon>Metazoa</taxon>
        <taxon>Chordata</taxon>
        <taxon>Craniata</taxon>
        <taxon>Vertebrata</taxon>
        <taxon>Euteleostomi</taxon>
        <taxon>Mammalia</taxon>
        <taxon>Eutheria</taxon>
        <taxon>Laurasiatheria</taxon>
        <taxon>Artiodactyla</taxon>
        <taxon>Ruminantia</taxon>
        <taxon>Pecora</taxon>
        <taxon>Cervidae</taxon>
        <taxon>Odocoileinae</taxon>
        <taxon>Rangifer</taxon>
    </lineage>
</organism>
<reference evidence="1" key="1">
    <citation type="submission" date="2023-05" db="EMBL/GenBank/DDBJ databases">
        <authorList>
            <consortium name="ELIXIR-Norway"/>
        </authorList>
    </citation>
    <scope>NUCLEOTIDE SEQUENCE</scope>
</reference>
<dbReference type="Proteomes" id="UP001162501">
    <property type="component" value="Chromosome 8"/>
</dbReference>
<reference evidence="1" key="2">
    <citation type="submission" date="2025-03" db="EMBL/GenBank/DDBJ databases">
        <authorList>
            <consortium name="ELIXIR-Norway"/>
            <consortium name="Elixir Norway"/>
        </authorList>
    </citation>
    <scope>NUCLEOTIDE SEQUENCE</scope>
</reference>
<proteinExistence type="predicted"/>
<dbReference type="EMBL" id="OX596092">
    <property type="protein sequence ID" value="CAN0560951.1"/>
    <property type="molecule type" value="Genomic_DNA"/>
</dbReference>
<accession>A0AC60A5D0</accession>
<evidence type="ECO:0000313" key="1">
    <source>
        <dbReference type="EMBL" id="CAN0560951.1"/>
    </source>
</evidence>
<evidence type="ECO:0000313" key="2">
    <source>
        <dbReference type="Proteomes" id="UP001162501"/>
    </source>
</evidence>